<evidence type="ECO:0000313" key="1">
    <source>
        <dbReference type="EMBL" id="MBX54939.1"/>
    </source>
</evidence>
<protein>
    <submittedName>
        <fullName evidence="1">Uncharacterized protein</fullName>
    </submittedName>
</protein>
<accession>A0A2P2PJW1</accession>
<organism evidence="1">
    <name type="scientific">Rhizophora mucronata</name>
    <name type="common">Asiatic mangrove</name>
    <dbReference type="NCBI Taxonomy" id="61149"/>
    <lineage>
        <taxon>Eukaryota</taxon>
        <taxon>Viridiplantae</taxon>
        <taxon>Streptophyta</taxon>
        <taxon>Embryophyta</taxon>
        <taxon>Tracheophyta</taxon>
        <taxon>Spermatophyta</taxon>
        <taxon>Magnoliopsida</taxon>
        <taxon>eudicotyledons</taxon>
        <taxon>Gunneridae</taxon>
        <taxon>Pentapetalae</taxon>
        <taxon>rosids</taxon>
        <taxon>fabids</taxon>
        <taxon>Malpighiales</taxon>
        <taxon>Rhizophoraceae</taxon>
        <taxon>Rhizophora</taxon>
    </lineage>
</organism>
<proteinExistence type="predicted"/>
<name>A0A2P2PJW1_RHIMU</name>
<reference evidence="1" key="1">
    <citation type="submission" date="2018-02" db="EMBL/GenBank/DDBJ databases">
        <title>Rhizophora mucronata_Transcriptome.</title>
        <authorList>
            <person name="Meera S.P."/>
            <person name="Sreeshan A."/>
            <person name="Augustine A."/>
        </authorList>
    </citation>
    <scope>NUCLEOTIDE SEQUENCE</scope>
    <source>
        <tissue evidence="1">Leaf</tissue>
    </source>
</reference>
<sequence length="43" mass="4832">MKSSFNSMLSLAILKIIVLPEFLLGVELKVLERNKLGGLRFGR</sequence>
<dbReference type="AlphaFoldDB" id="A0A2P2PJW1"/>
<dbReference type="EMBL" id="GGEC01074455">
    <property type="protein sequence ID" value="MBX54939.1"/>
    <property type="molecule type" value="Transcribed_RNA"/>
</dbReference>